<feature type="region of interest" description="Disordered" evidence="1">
    <location>
        <begin position="94"/>
        <end position="124"/>
    </location>
</feature>
<keyword evidence="4" id="KW-1185">Reference proteome</keyword>
<keyword evidence="2" id="KW-0472">Membrane</keyword>
<protein>
    <submittedName>
        <fullName evidence="3">TTLL4 protein</fullName>
    </submittedName>
</protein>
<evidence type="ECO:0000256" key="1">
    <source>
        <dbReference type="SAM" id="MobiDB-lite"/>
    </source>
</evidence>
<dbReference type="InterPro" id="IPR053317">
    <property type="entry name" value="Tubulin_polyglutamylase"/>
</dbReference>
<evidence type="ECO:0000313" key="3">
    <source>
        <dbReference type="EMBL" id="CAH1263800.1"/>
    </source>
</evidence>
<sequence>MISSYGWEKKNDMPSIAFYRSPGSALTRMMGRKMINVVAVVLFFGVFITVLNVYELRGMQDVHTVLHREASVEEGKGENGIRNEPIDVVREKRELHQQDNDQVEDPDHDRKLTGNSVPNNEIKMADKGAVAGLKDSSPQTKEDNIVKLPDALDTMRHEKPESQHSESDGDRAEKQKDASQQAVVKKNENPHGPRPSSVKEGFGINEKQSRKPSPLNRRRANLLTNKKLSEKHVKLHDGDVKERLIVQSPTVQSDLRHPPSEHVGILNQPAQQLQVDADKASVGVAGLEGSKIQRFLPQFARRTLQMHEVQRPHVQMQQVQLQPVKMQQVQMMGQEVQMPQAQGQLQVFANPDRSPVVWVHGTNIESGYLDHILAVFKRTGYKRGGPESDWDVIWSHEYPFMDPKLIPHLSTMKPHQKINHWPGGGYVTNKMSLATSDIHFVPQAFRLPDEREDLLRHAGANPKKMWVQKNNNHRGIKIRPLDQLTLTGQSFVQEYVENPFLIDGRKFDIGIYTVVTSINPLRMYMYEEEALFRYCSKAYHPFDPFDVDKYVVDEDYTPTWEMPSLMDTYNRLQYSHKDTWNHYVRSIGKDPSGVWRDIKTSLREVYLSKEHLFIEQLQKYKSSRNFFEMVRFDFVVDEDLNIFLMEVNMSPNMASGHTPPNKFMYEQVLFNLLNLVGVARSIPTTLEGSPDDQNNMMVSDRDIQIYPDICISDTCRTAASCANMYCKLCEHCLTPDWRENLKAAFLEHVGRRNFRRVCPVPMTQEDANNLKPPHDSTLSETNWLMDLWFRGKCHTDPAWCT</sequence>
<dbReference type="PANTHER" id="PTHR47113">
    <property type="entry name" value="LD09343P"/>
    <property type="match status" value="1"/>
</dbReference>
<evidence type="ECO:0000313" key="4">
    <source>
        <dbReference type="Proteomes" id="UP000838412"/>
    </source>
</evidence>
<feature type="compositionally biased region" description="Basic and acidic residues" evidence="1">
    <location>
        <begin position="94"/>
        <end position="112"/>
    </location>
</feature>
<keyword evidence="2" id="KW-1133">Transmembrane helix</keyword>
<gene>
    <name evidence="3" type="primary">TTLL4</name>
    <name evidence="3" type="ORF">BLAG_LOCUS18373</name>
</gene>
<dbReference type="PROSITE" id="PS51221">
    <property type="entry name" value="TTL"/>
    <property type="match status" value="1"/>
</dbReference>
<evidence type="ECO:0000256" key="2">
    <source>
        <dbReference type="SAM" id="Phobius"/>
    </source>
</evidence>
<dbReference type="PANTHER" id="PTHR47113:SF1">
    <property type="entry name" value="LD09343P"/>
    <property type="match status" value="1"/>
</dbReference>
<feature type="region of interest" description="Disordered" evidence="1">
    <location>
        <begin position="152"/>
        <end position="218"/>
    </location>
</feature>
<keyword evidence="2" id="KW-0812">Transmembrane</keyword>
<dbReference type="Proteomes" id="UP000838412">
    <property type="component" value="Chromosome 4"/>
</dbReference>
<dbReference type="SUPFAM" id="SSF56059">
    <property type="entry name" value="Glutathione synthetase ATP-binding domain-like"/>
    <property type="match status" value="1"/>
</dbReference>
<feature type="transmembrane region" description="Helical" evidence="2">
    <location>
        <begin position="34"/>
        <end position="54"/>
    </location>
</feature>
<dbReference type="Pfam" id="PF03133">
    <property type="entry name" value="TTL"/>
    <property type="match status" value="1"/>
</dbReference>
<organism evidence="3 4">
    <name type="scientific">Branchiostoma lanceolatum</name>
    <name type="common">Common lancelet</name>
    <name type="synonym">Amphioxus lanceolatum</name>
    <dbReference type="NCBI Taxonomy" id="7740"/>
    <lineage>
        <taxon>Eukaryota</taxon>
        <taxon>Metazoa</taxon>
        <taxon>Chordata</taxon>
        <taxon>Cephalochordata</taxon>
        <taxon>Leptocardii</taxon>
        <taxon>Amphioxiformes</taxon>
        <taxon>Branchiostomatidae</taxon>
        <taxon>Branchiostoma</taxon>
    </lineage>
</organism>
<dbReference type="OrthoDB" id="202825at2759"/>
<dbReference type="InterPro" id="IPR004344">
    <property type="entry name" value="TTL/TTLL_fam"/>
</dbReference>
<proteinExistence type="predicted"/>
<dbReference type="EMBL" id="OV696689">
    <property type="protein sequence ID" value="CAH1263800.1"/>
    <property type="molecule type" value="Genomic_DNA"/>
</dbReference>
<feature type="compositionally biased region" description="Basic and acidic residues" evidence="1">
    <location>
        <begin position="153"/>
        <end position="177"/>
    </location>
</feature>
<name>A0A8J9ZZ42_BRALA</name>
<accession>A0A8J9ZZ42</accession>
<reference evidence="3" key="1">
    <citation type="submission" date="2022-01" db="EMBL/GenBank/DDBJ databases">
        <authorList>
            <person name="Braso-Vives M."/>
        </authorList>
    </citation>
    <scope>NUCLEOTIDE SEQUENCE</scope>
</reference>
<dbReference type="AlphaFoldDB" id="A0A8J9ZZ42"/>
<dbReference type="Gene3D" id="3.30.470.20">
    <property type="entry name" value="ATP-grasp fold, B domain"/>
    <property type="match status" value="1"/>
</dbReference>